<dbReference type="PANTHER" id="PTHR43265">
    <property type="entry name" value="ESTERASE ESTD"/>
    <property type="match status" value="1"/>
</dbReference>
<evidence type="ECO:0000313" key="3">
    <source>
        <dbReference type="EMBL" id="MBB6255007.1"/>
    </source>
</evidence>
<reference evidence="3 4" key="1">
    <citation type="submission" date="2020-08" db="EMBL/GenBank/DDBJ databases">
        <title>Genomic Encyclopedia of Type Strains, Phase IV (KMG-IV): sequencing the most valuable type-strain genomes for metagenomic binning, comparative biology and taxonomic classification.</title>
        <authorList>
            <person name="Goeker M."/>
        </authorList>
    </citation>
    <scope>NUCLEOTIDE SEQUENCE [LARGE SCALE GENOMIC DNA]</scope>
    <source>
        <strain evidence="3 4">DSM 22198</strain>
    </source>
</reference>
<dbReference type="SUPFAM" id="SSF53474">
    <property type="entry name" value="alpha/beta-Hydrolases"/>
    <property type="match status" value="1"/>
</dbReference>
<dbReference type="AlphaFoldDB" id="A0A7X0B3D9"/>
<dbReference type="InterPro" id="IPR022742">
    <property type="entry name" value="Hydrolase_4"/>
</dbReference>
<sequence>MPTIHPTHPRLRGWGPALLASLSLTLGLGTQPAFAQVADTPAAASAPTAAAPVGEVSIAGGAAPLYGTYLRPEGWRGGVAVLMQAGSGPSDRDGNATTLRVRSDVLKLIAQGLAAHGIASLRVDKRCIAKSAAACPGEDKLRFTTYVDDMTAWARFLAHQPQVRCVMLLGHSEGATIATLAATRLAAEGVAVCGVLSLSGAGRPFEDIRLQQLRDRGAPPDVLGQVATIQAALKAGRTVDDVPPGLKALYRPSIQPYLMSMDAVSPTQAAAGLTVPLLVLQGETDLQVSVEDAHRLAQAQPTATLALIPGANHVLKTAPAEPKANIATYADPTLPLAPGVMEAITAFIDQAAPGK</sequence>
<dbReference type="InterPro" id="IPR029058">
    <property type="entry name" value="AB_hydrolase_fold"/>
</dbReference>
<comment type="caution">
    <text evidence="3">The sequence shown here is derived from an EMBL/GenBank/DDBJ whole genome shotgun (WGS) entry which is preliminary data.</text>
</comment>
<evidence type="ECO:0000313" key="4">
    <source>
        <dbReference type="Proteomes" id="UP000539175"/>
    </source>
</evidence>
<evidence type="ECO:0000259" key="2">
    <source>
        <dbReference type="Pfam" id="PF12146"/>
    </source>
</evidence>
<dbReference type="EMBL" id="JACIIZ010000023">
    <property type="protein sequence ID" value="MBB6255007.1"/>
    <property type="molecule type" value="Genomic_DNA"/>
</dbReference>
<keyword evidence="1" id="KW-0732">Signal</keyword>
<dbReference type="RefSeq" id="WP_184807528.1">
    <property type="nucleotide sequence ID" value="NZ_JACIIZ010000023.1"/>
</dbReference>
<evidence type="ECO:0000256" key="1">
    <source>
        <dbReference type="SAM" id="SignalP"/>
    </source>
</evidence>
<dbReference type="InterPro" id="IPR053145">
    <property type="entry name" value="AB_hydrolase_Est10"/>
</dbReference>
<dbReference type="Pfam" id="PF12146">
    <property type="entry name" value="Hydrolase_4"/>
    <property type="match status" value="1"/>
</dbReference>
<feature type="signal peptide" evidence="1">
    <location>
        <begin position="1"/>
        <end position="35"/>
    </location>
</feature>
<keyword evidence="4" id="KW-1185">Reference proteome</keyword>
<feature type="chain" id="PRO_5031196321" description="Serine aminopeptidase S33 domain-containing protein" evidence="1">
    <location>
        <begin position="36"/>
        <end position="355"/>
    </location>
</feature>
<feature type="domain" description="Serine aminopeptidase S33" evidence="2">
    <location>
        <begin position="107"/>
        <end position="187"/>
    </location>
</feature>
<dbReference type="Gene3D" id="3.40.50.1820">
    <property type="entry name" value="alpha/beta hydrolase"/>
    <property type="match status" value="1"/>
</dbReference>
<dbReference type="Proteomes" id="UP000539175">
    <property type="component" value="Unassembled WGS sequence"/>
</dbReference>
<name>A0A7X0B3D9_9PROT</name>
<dbReference type="GO" id="GO:0052689">
    <property type="term" value="F:carboxylic ester hydrolase activity"/>
    <property type="evidence" value="ECO:0007669"/>
    <property type="project" value="TreeGrafter"/>
</dbReference>
<gene>
    <name evidence="3" type="ORF">FHS74_005603</name>
</gene>
<accession>A0A7X0B3D9</accession>
<dbReference type="PANTHER" id="PTHR43265:SF1">
    <property type="entry name" value="ESTERASE ESTD"/>
    <property type="match status" value="1"/>
</dbReference>
<proteinExistence type="predicted"/>
<protein>
    <recommendedName>
        <fullName evidence="2">Serine aminopeptidase S33 domain-containing protein</fullName>
    </recommendedName>
</protein>
<organism evidence="3 4">
    <name type="scientific">Nitrospirillum iridis</name>
    <dbReference type="NCBI Taxonomy" id="765888"/>
    <lineage>
        <taxon>Bacteria</taxon>
        <taxon>Pseudomonadati</taxon>
        <taxon>Pseudomonadota</taxon>
        <taxon>Alphaproteobacteria</taxon>
        <taxon>Rhodospirillales</taxon>
        <taxon>Azospirillaceae</taxon>
        <taxon>Nitrospirillum</taxon>
    </lineage>
</organism>